<protein>
    <recommendedName>
        <fullName evidence="2">Aminotransferase-like plant mobile domain-containing protein</fullName>
    </recommendedName>
</protein>
<evidence type="ECO:0000259" key="2">
    <source>
        <dbReference type="Pfam" id="PF10536"/>
    </source>
</evidence>
<dbReference type="InterPro" id="IPR019557">
    <property type="entry name" value="AminoTfrase-like_pln_mobile"/>
</dbReference>
<feature type="compositionally biased region" description="Basic and acidic residues" evidence="1">
    <location>
        <begin position="203"/>
        <end position="212"/>
    </location>
</feature>
<reference evidence="3 4" key="1">
    <citation type="journal article" date="2016" name="G3 (Bethesda)">
        <title>First Draft Assembly and Annotation of the Genome of a California Endemic Oak Quercus lobata Nee (Fagaceae).</title>
        <authorList>
            <person name="Sork V.L."/>
            <person name="Fitz-Gibbon S.T."/>
            <person name="Puiu D."/>
            <person name="Crepeau M."/>
            <person name="Gugger P.F."/>
            <person name="Sherman R."/>
            <person name="Stevens K."/>
            <person name="Langley C.H."/>
            <person name="Pellegrini M."/>
            <person name="Salzberg S.L."/>
        </authorList>
    </citation>
    <scope>NUCLEOTIDE SEQUENCE [LARGE SCALE GENOMIC DNA]</scope>
    <source>
        <strain evidence="3 4">cv. SW786</strain>
    </source>
</reference>
<organism evidence="3 4">
    <name type="scientific">Quercus lobata</name>
    <name type="common">Valley oak</name>
    <dbReference type="NCBI Taxonomy" id="97700"/>
    <lineage>
        <taxon>Eukaryota</taxon>
        <taxon>Viridiplantae</taxon>
        <taxon>Streptophyta</taxon>
        <taxon>Embryophyta</taxon>
        <taxon>Tracheophyta</taxon>
        <taxon>Spermatophyta</taxon>
        <taxon>Magnoliopsida</taxon>
        <taxon>eudicotyledons</taxon>
        <taxon>Gunneridae</taxon>
        <taxon>Pentapetalae</taxon>
        <taxon>rosids</taxon>
        <taxon>fabids</taxon>
        <taxon>Fagales</taxon>
        <taxon>Fagaceae</taxon>
        <taxon>Quercus</taxon>
    </lineage>
</organism>
<proteinExistence type="predicted"/>
<dbReference type="AlphaFoldDB" id="A0A7N2M4P7"/>
<dbReference type="PANTHER" id="PTHR34287">
    <property type="entry name" value="OS06G0551500 PROTEIN-RELATED"/>
    <property type="match status" value="1"/>
</dbReference>
<sequence>MAMSKVEKEEEETERLVMGTTKVVYYLEPLMSKELLCKFPDKSLAFDFDYTQSSIWSPLVPRAYSAMDLDSDFEDLDFMTPTNRKISFGGGGAMVLSNKTNLKKVTYNIKKKLNINLNLNVLKMKHMHKNKTKASEFSPTPLKPTFTCFPHTTRISVVMAMAMLLGLDARTRVAMGLDANPRMGLKRTLSSASASASGFPSKQQDDGDKKEAISTLSSAASNSAGNEKEAISTLSSAASNIAENGEKKERIVVKINLAAWRKRKAQKEEEEKRKSLELKLEASKRKIQLGYQQVQKAKRKIQLVDLRDIPKPEPEINLSKKSKCQFGTVCGGAIQSKSKDLPVMDLGPVDCSVLTRQNTDLSTDMWRVVWQWQPYSENVIAGLPKYCLAGQDMVSPLICFHMVELHQPDLVLCQFDLQQGIPVACDTRVDLHEIYLERICHLSDQKEIQEIACDALQALCDHHEFLKPRVEPGPEAVELVNGIHVYIGNTIRTWVTVT</sequence>
<evidence type="ECO:0000313" key="4">
    <source>
        <dbReference type="Proteomes" id="UP000594261"/>
    </source>
</evidence>
<name>A0A7N2M4P7_QUELO</name>
<dbReference type="Gramene" id="QL07p026979:mrna">
    <property type="protein sequence ID" value="QL07p026979:mrna"/>
    <property type="gene ID" value="QL07p026979"/>
</dbReference>
<dbReference type="Proteomes" id="UP000594261">
    <property type="component" value="Chromosome 7"/>
</dbReference>
<accession>A0A7N2M4P7</accession>
<dbReference type="EnsemblPlants" id="QL07p026979:mrna">
    <property type="protein sequence ID" value="QL07p026979:mrna"/>
    <property type="gene ID" value="QL07p026979"/>
</dbReference>
<feature type="domain" description="Aminotransferase-like plant mobile" evidence="2">
    <location>
        <begin position="370"/>
        <end position="427"/>
    </location>
</feature>
<dbReference type="PANTHER" id="PTHR34287:SF4">
    <property type="entry name" value="OS04G0504200 PROTEIN"/>
    <property type="match status" value="1"/>
</dbReference>
<dbReference type="InParanoid" id="A0A7N2M4P7"/>
<dbReference type="EMBL" id="LRBV02000007">
    <property type="status" value="NOT_ANNOTATED_CDS"/>
    <property type="molecule type" value="Genomic_DNA"/>
</dbReference>
<dbReference type="Pfam" id="PF10536">
    <property type="entry name" value="PMD"/>
    <property type="match status" value="1"/>
</dbReference>
<reference evidence="3" key="2">
    <citation type="submission" date="2021-01" db="UniProtKB">
        <authorList>
            <consortium name="EnsemblPlants"/>
        </authorList>
    </citation>
    <scope>IDENTIFICATION</scope>
</reference>
<evidence type="ECO:0000313" key="3">
    <source>
        <dbReference type="EnsemblPlants" id="QL07p026979:mrna"/>
    </source>
</evidence>
<evidence type="ECO:0000256" key="1">
    <source>
        <dbReference type="SAM" id="MobiDB-lite"/>
    </source>
</evidence>
<feature type="region of interest" description="Disordered" evidence="1">
    <location>
        <begin position="188"/>
        <end position="212"/>
    </location>
</feature>
<keyword evidence="4" id="KW-1185">Reference proteome</keyword>